<comment type="caution">
    <text evidence="2">The sequence shown here is derived from an EMBL/GenBank/DDBJ whole genome shotgun (WGS) entry which is preliminary data.</text>
</comment>
<dbReference type="RefSeq" id="WP_261625780.1">
    <property type="nucleotide sequence ID" value="NZ_CAMAPC010000002.1"/>
</dbReference>
<keyword evidence="2" id="KW-0378">Hydrolase</keyword>
<evidence type="ECO:0000313" key="3">
    <source>
        <dbReference type="Proteomes" id="UP001152467"/>
    </source>
</evidence>
<dbReference type="Gene3D" id="3.40.710.10">
    <property type="entry name" value="DD-peptidase/beta-lactamase superfamily"/>
    <property type="match status" value="1"/>
</dbReference>
<dbReference type="AlphaFoldDB" id="A0A9W4W131"/>
<reference evidence="2" key="1">
    <citation type="submission" date="2022-07" db="EMBL/GenBank/DDBJ databases">
        <authorList>
            <person name="Criscuolo A."/>
        </authorList>
    </citation>
    <scope>NUCLEOTIDE SEQUENCE</scope>
    <source>
        <strain evidence="2">CIP111854</strain>
    </source>
</reference>
<dbReference type="EC" id="3.4.11.19" evidence="2"/>
<keyword evidence="2" id="KW-0031">Aminopeptidase</keyword>
<dbReference type="GO" id="GO:0004177">
    <property type="term" value="F:aminopeptidase activity"/>
    <property type="evidence" value="ECO:0007669"/>
    <property type="project" value="UniProtKB-KW"/>
</dbReference>
<dbReference type="Proteomes" id="UP001152467">
    <property type="component" value="Unassembled WGS sequence"/>
</dbReference>
<accession>A0A9W4W131</accession>
<gene>
    <name evidence="2" type="primary">dap_2</name>
    <name evidence="2" type="ORF">PSECIP111854_00689</name>
</gene>
<dbReference type="EMBL" id="CAMAPC010000002">
    <property type="protein sequence ID" value="CAH9051155.1"/>
    <property type="molecule type" value="Genomic_DNA"/>
</dbReference>
<dbReference type="InterPro" id="IPR012338">
    <property type="entry name" value="Beta-lactam/transpept-like"/>
</dbReference>
<dbReference type="SUPFAM" id="SSF56601">
    <property type="entry name" value="beta-lactamase/transpeptidase-like"/>
    <property type="match status" value="1"/>
</dbReference>
<organism evidence="2 3">
    <name type="scientific">Pseudoalteromonas holothuriae</name>
    <dbReference type="NCBI Taxonomy" id="2963714"/>
    <lineage>
        <taxon>Bacteria</taxon>
        <taxon>Pseudomonadati</taxon>
        <taxon>Pseudomonadota</taxon>
        <taxon>Gammaproteobacteria</taxon>
        <taxon>Alteromonadales</taxon>
        <taxon>Pseudoalteromonadaceae</taxon>
        <taxon>Pseudoalteromonas</taxon>
    </lineage>
</organism>
<dbReference type="Pfam" id="PF00144">
    <property type="entry name" value="Beta-lactamase"/>
    <property type="match status" value="1"/>
</dbReference>
<evidence type="ECO:0000313" key="2">
    <source>
        <dbReference type="EMBL" id="CAH9051155.1"/>
    </source>
</evidence>
<feature type="domain" description="Beta-lactamase-related" evidence="1">
    <location>
        <begin position="40"/>
        <end position="347"/>
    </location>
</feature>
<dbReference type="PANTHER" id="PTHR46825">
    <property type="entry name" value="D-ALANYL-D-ALANINE-CARBOXYPEPTIDASE/ENDOPEPTIDASE AMPH"/>
    <property type="match status" value="1"/>
</dbReference>
<sequence length="467" mass="52341">MVGFKKWIFLVGASIPFSLLAEKSPEEGLIKLSTNSAKINKIVDSYVSSHALDSGVILVAKSGKVIYEGSHGLADRLLDKRIKNNDSFQIASLSKPITAALVLKLEEQGKLKLDSTLADYFPEFNNASGKKITLHHLLSHTSGLPNHFAIDGWFNEDFHRKTSELEFTSLIAKLSPLFEPGGDYLYSNLGYFLLGKVIEKSTKESYLRSIQKYIYEPLNMMESGVALGFQSYADKVRGYQWKVGGGYQEQISKNMSLFGAGASIYTSVNDLHRFDLALYGDDFLSDKSKKRLFSPQHPYSWRIESIPITQGLEVNVHTYDGKFDGYSTMMTRFIDDKHSIIILSNTGISYFLKQQLTLDIAGVLYGQNVPNRKNDPTLSLIKGVVSGNFNHTFNGLKAEKNNFDFNEQSLSSLAFELLWANIASDSLKLFAFIKSEFPKSPRAKLNLQRACEHRLAKNVENRVSICS</sequence>
<protein>
    <submittedName>
        <fullName evidence="2">D-aminopeptidase</fullName>
        <ecNumber evidence="2">3.4.11.19</ecNumber>
    </submittedName>
</protein>
<evidence type="ECO:0000259" key="1">
    <source>
        <dbReference type="Pfam" id="PF00144"/>
    </source>
</evidence>
<dbReference type="PANTHER" id="PTHR46825:SF9">
    <property type="entry name" value="BETA-LACTAMASE-RELATED DOMAIN-CONTAINING PROTEIN"/>
    <property type="match status" value="1"/>
</dbReference>
<proteinExistence type="predicted"/>
<dbReference type="InterPro" id="IPR050491">
    <property type="entry name" value="AmpC-like"/>
</dbReference>
<keyword evidence="2" id="KW-0645">Protease</keyword>
<keyword evidence="3" id="KW-1185">Reference proteome</keyword>
<name>A0A9W4W131_9GAMM</name>
<dbReference type="InterPro" id="IPR001466">
    <property type="entry name" value="Beta-lactam-related"/>
</dbReference>